<evidence type="ECO:0000259" key="1">
    <source>
        <dbReference type="Pfam" id="PF26640"/>
    </source>
</evidence>
<feature type="domain" description="DUF8212" evidence="1">
    <location>
        <begin position="37"/>
        <end position="60"/>
    </location>
</feature>
<dbReference type="PANTHER" id="PTHR10622">
    <property type="entry name" value="HET DOMAIN-CONTAINING PROTEIN"/>
    <property type="match status" value="1"/>
</dbReference>
<sequence>MSWAAGRRTTRVEDVAYSLLGLFGVNMPLLYGEGEGAFVRLQEEIMKNTDDLSLLAWHDSGSGGGAGTERALASDPSAFQYSERVVRISPVSTAVPHSMTNRGLMINMPLIPTVSRDPEGNPISIGLLNCRMEDNLTHAIGKALRPAWSSDTFLRFSGNGFGLMQVPLEQVVQAKSRTIYLVQQVFARHARPRKYSCRIKSGAVSAHGYQAEGLVKPSIEGIWYSWDLNTQVVEIKFDENILGCAIGFLICNIHCHSGLLVVLTHSSTSTSSTTSVDLWTNKHATFDEWQKGLVDQLDSHHLTAHLTSGAEKVHLPYMPPPGFVKDKRLFEVATLLRKDMIWNRETWVIDLILGRALEGASKS</sequence>
<accession>A0A9P4U2L2</accession>
<keyword evidence="3" id="KW-1185">Reference proteome</keyword>
<dbReference type="OrthoDB" id="3787959at2759"/>
<evidence type="ECO:0000313" key="3">
    <source>
        <dbReference type="Proteomes" id="UP000800235"/>
    </source>
</evidence>
<evidence type="ECO:0000313" key="2">
    <source>
        <dbReference type="EMBL" id="KAF2434062.1"/>
    </source>
</evidence>
<name>A0A9P4U2L2_9PEZI</name>
<dbReference type="EMBL" id="MU007018">
    <property type="protein sequence ID" value="KAF2434062.1"/>
    <property type="molecule type" value="Genomic_DNA"/>
</dbReference>
<dbReference type="Pfam" id="PF26640">
    <property type="entry name" value="DUF8212"/>
    <property type="match status" value="1"/>
</dbReference>
<gene>
    <name evidence="2" type="ORF">EJ08DRAFT_705073</name>
</gene>
<dbReference type="AlphaFoldDB" id="A0A9P4U2L2"/>
<reference evidence="2" key="1">
    <citation type="journal article" date="2020" name="Stud. Mycol.">
        <title>101 Dothideomycetes genomes: a test case for predicting lifestyles and emergence of pathogens.</title>
        <authorList>
            <person name="Haridas S."/>
            <person name="Albert R."/>
            <person name="Binder M."/>
            <person name="Bloem J."/>
            <person name="Labutti K."/>
            <person name="Salamov A."/>
            <person name="Andreopoulos B."/>
            <person name="Baker S."/>
            <person name="Barry K."/>
            <person name="Bills G."/>
            <person name="Bluhm B."/>
            <person name="Cannon C."/>
            <person name="Castanera R."/>
            <person name="Culley D."/>
            <person name="Daum C."/>
            <person name="Ezra D."/>
            <person name="Gonzalez J."/>
            <person name="Henrissat B."/>
            <person name="Kuo A."/>
            <person name="Liang C."/>
            <person name="Lipzen A."/>
            <person name="Lutzoni F."/>
            <person name="Magnuson J."/>
            <person name="Mondo S."/>
            <person name="Nolan M."/>
            <person name="Ohm R."/>
            <person name="Pangilinan J."/>
            <person name="Park H.-J."/>
            <person name="Ramirez L."/>
            <person name="Alfaro M."/>
            <person name="Sun H."/>
            <person name="Tritt A."/>
            <person name="Yoshinaga Y."/>
            <person name="Zwiers L.-H."/>
            <person name="Turgeon B."/>
            <person name="Goodwin S."/>
            <person name="Spatafora J."/>
            <person name="Crous P."/>
            <person name="Grigoriev I."/>
        </authorList>
    </citation>
    <scope>NUCLEOTIDE SEQUENCE</scope>
    <source>
        <strain evidence="2">CBS 130266</strain>
    </source>
</reference>
<protein>
    <recommendedName>
        <fullName evidence="1">DUF8212 domain-containing protein</fullName>
    </recommendedName>
</protein>
<organism evidence="2 3">
    <name type="scientific">Tothia fuscella</name>
    <dbReference type="NCBI Taxonomy" id="1048955"/>
    <lineage>
        <taxon>Eukaryota</taxon>
        <taxon>Fungi</taxon>
        <taxon>Dikarya</taxon>
        <taxon>Ascomycota</taxon>
        <taxon>Pezizomycotina</taxon>
        <taxon>Dothideomycetes</taxon>
        <taxon>Pleosporomycetidae</taxon>
        <taxon>Venturiales</taxon>
        <taxon>Cylindrosympodiaceae</taxon>
        <taxon>Tothia</taxon>
    </lineage>
</organism>
<dbReference type="PANTHER" id="PTHR10622:SF10">
    <property type="entry name" value="HET DOMAIN-CONTAINING PROTEIN"/>
    <property type="match status" value="1"/>
</dbReference>
<proteinExistence type="predicted"/>
<dbReference type="Proteomes" id="UP000800235">
    <property type="component" value="Unassembled WGS sequence"/>
</dbReference>
<comment type="caution">
    <text evidence="2">The sequence shown here is derived from an EMBL/GenBank/DDBJ whole genome shotgun (WGS) entry which is preliminary data.</text>
</comment>
<dbReference type="InterPro" id="IPR058525">
    <property type="entry name" value="DUF8212"/>
</dbReference>